<dbReference type="Gene3D" id="1.10.10.10">
    <property type="entry name" value="Winged helix-like DNA-binding domain superfamily/Winged helix DNA-binding domain"/>
    <property type="match status" value="1"/>
</dbReference>
<dbReference type="RefSeq" id="WP_239117411.1">
    <property type="nucleotide sequence ID" value="NZ_BAABHI010000029.1"/>
</dbReference>
<feature type="region of interest" description="Disordered" evidence="2">
    <location>
        <begin position="424"/>
        <end position="447"/>
    </location>
</feature>
<sequence length="447" mass="46307">MRREGTWNGGPGTPRRGPADQATVRRSNLALVLRHLREHGARSRSAVAAETGLNKTTVTSLASELLARGLIKETGPQHAGAVGRPGLALALDGSGVGALGLEVNVDYIAAFATDLAGRVLLDWRISFNAMNSTPERSLEELAGAIRQAVDELALLGVRVAGITVAVPGLIDTTTGTVDVAPNLGWYGVPVATVLERADVSRDVPVTVDNDANLAALAEFTSGVAAGTPDLVYLTGEVGIGGGIIAGGRLLGGADGFAGEVGHVPVDPSGDRCGCGRIGCWETKVGLAVLVRMVTPDNAYGTHDGMVRDPEERLSEIEARQAAGDPRVTEAVAEVGRWLGRGAATLVNLFNPRVIVLGGYFARLADQLIPVAQAELERWGVAGSIARCSFVASDFGFCAASRGAAGLVVERVLSDPTTVDIRASAMPVPQMSTEGSADPVSHRAKPPR</sequence>
<dbReference type="Proteomes" id="UP000622547">
    <property type="component" value="Unassembled WGS sequence"/>
</dbReference>
<dbReference type="PANTHER" id="PTHR18964:SF149">
    <property type="entry name" value="BIFUNCTIONAL UDP-N-ACETYLGLUCOSAMINE 2-EPIMERASE_N-ACETYLMANNOSAMINE KINASE"/>
    <property type="match status" value="1"/>
</dbReference>
<dbReference type="SUPFAM" id="SSF46785">
    <property type="entry name" value="Winged helix' DNA-binding domain"/>
    <property type="match status" value="1"/>
</dbReference>
<comment type="similarity">
    <text evidence="1">Belongs to the ROK (NagC/XylR) family.</text>
</comment>
<reference evidence="3 4" key="1">
    <citation type="submission" date="2021-01" db="EMBL/GenBank/DDBJ databases">
        <title>Whole genome shotgun sequence of Planotetraspora phitsanulokensis NBRC 104273.</title>
        <authorList>
            <person name="Komaki H."/>
            <person name="Tamura T."/>
        </authorList>
    </citation>
    <scope>NUCLEOTIDE SEQUENCE [LARGE SCALE GENOMIC DNA]</scope>
    <source>
        <strain evidence="3 4">NBRC 104273</strain>
    </source>
</reference>
<organism evidence="3 4">
    <name type="scientific">Planotetraspora phitsanulokensis</name>
    <dbReference type="NCBI Taxonomy" id="575192"/>
    <lineage>
        <taxon>Bacteria</taxon>
        <taxon>Bacillati</taxon>
        <taxon>Actinomycetota</taxon>
        <taxon>Actinomycetes</taxon>
        <taxon>Streptosporangiales</taxon>
        <taxon>Streptosporangiaceae</taxon>
        <taxon>Planotetraspora</taxon>
    </lineage>
</organism>
<name>A0A8J3UEK3_9ACTN</name>
<accession>A0A8J3UEK3</accession>
<dbReference type="InterPro" id="IPR000600">
    <property type="entry name" value="ROK"/>
</dbReference>
<dbReference type="PANTHER" id="PTHR18964">
    <property type="entry name" value="ROK (REPRESSOR, ORF, KINASE) FAMILY"/>
    <property type="match status" value="1"/>
</dbReference>
<dbReference type="InterPro" id="IPR036390">
    <property type="entry name" value="WH_DNA-bd_sf"/>
</dbReference>
<evidence type="ECO:0000313" key="3">
    <source>
        <dbReference type="EMBL" id="GII43442.1"/>
    </source>
</evidence>
<protein>
    <submittedName>
        <fullName evidence="3">Transcriptional regulator</fullName>
    </submittedName>
</protein>
<dbReference type="SUPFAM" id="SSF53067">
    <property type="entry name" value="Actin-like ATPase domain"/>
    <property type="match status" value="1"/>
</dbReference>
<evidence type="ECO:0000313" key="4">
    <source>
        <dbReference type="Proteomes" id="UP000622547"/>
    </source>
</evidence>
<dbReference type="CDD" id="cd24076">
    <property type="entry name" value="ASKHA_ATPase_ROK_BsXylR-like"/>
    <property type="match status" value="1"/>
</dbReference>
<dbReference type="Gene3D" id="3.30.420.40">
    <property type="match status" value="2"/>
</dbReference>
<keyword evidence="4" id="KW-1185">Reference proteome</keyword>
<dbReference type="EMBL" id="BOOP01000059">
    <property type="protein sequence ID" value="GII43442.1"/>
    <property type="molecule type" value="Genomic_DNA"/>
</dbReference>
<gene>
    <name evidence="3" type="ORF">Pph01_84450</name>
</gene>
<dbReference type="Pfam" id="PF00480">
    <property type="entry name" value="ROK"/>
    <property type="match status" value="1"/>
</dbReference>
<dbReference type="AlphaFoldDB" id="A0A8J3UEK3"/>
<dbReference type="InterPro" id="IPR036388">
    <property type="entry name" value="WH-like_DNA-bd_sf"/>
</dbReference>
<dbReference type="InterPro" id="IPR043129">
    <property type="entry name" value="ATPase_NBD"/>
</dbReference>
<evidence type="ECO:0000256" key="1">
    <source>
        <dbReference type="ARBA" id="ARBA00006479"/>
    </source>
</evidence>
<proteinExistence type="inferred from homology"/>
<evidence type="ECO:0000256" key="2">
    <source>
        <dbReference type="SAM" id="MobiDB-lite"/>
    </source>
</evidence>
<feature type="region of interest" description="Disordered" evidence="2">
    <location>
        <begin position="1"/>
        <end position="22"/>
    </location>
</feature>
<comment type="caution">
    <text evidence="3">The sequence shown here is derived from an EMBL/GenBank/DDBJ whole genome shotgun (WGS) entry which is preliminary data.</text>
</comment>